<gene>
    <name evidence="12" type="ORF">RHSIM_Rhsim03G0102600</name>
</gene>
<dbReference type="Pfam" id="PF00069">
    <property type="entry name" value="Pkinase"/>
    <property type="match status" value="2"/>
</dbReference>
<evidence type="ECO:0000256" key="8">
    <source>
        <dbReference type="ARBA" id="ARBA00022840"/>
    </source>
</evidence>
<keyword evidence="4" id="KW-0597">Phosphoprotein</keyword>
<evidence type="ECO:0000256" key="7">
    <source>
        <dbReference type="ARBA" id="ARBA00022777"/>
    </source>
</evidence>
<comment type="catalytic activity">
    <reaction evidence="9">
        <text>L-threonyl-[protein] + ATP = O-phospho-L-threonyl-[protein] + ADP + H(+)</text>
        <dbReference type="Rhea" id="RHEA:46608"/>
        <dbReference type="Rhea" id="RHEA-COMP:11060"/>
        <dbReference type="Rhea" id="RHEA-COMP:11605"/>
        <dbReference type="ChEBI" id="CHEBI:15378"/>
        <dbReference type="ChEBI" id="CHEBI:30013"/>
        <dbReference type="ChEBI" id="CHEBI:30616"/>
        <dbReference type="ChEBI" id="CHEBI:61977"/>
        <dbReference type="ChEBI" id="CHEBI:456216"/>
        <dbReference type="EC" id="2.7.11.1"/>
    </reaction>
</comment>
<comment type="similarity">
    <text evidence="1">Belongs to the protein kinase superfamily. AGC Ser/Thr protein kinase family.</text>
</comment>
<evidence type="ECO:0000313" key="13">
    <source>
        <dbReference type="Proteomes" id="UP000626092"/>
    </source>
</evidence>
<keyword evidence="5" id="KW-0808">Transferase</keyword>
<evidence type="ECO:0000256" key="3">
    <source>
        <dbReference type="ARBA" id="ARBA00022527"/>
    </source>
</evidence>
<keyword evidence="6" id="KW-0547">Nucleotide-binding</keyword>
<dbReference type="OrthoDB" id="432483at2759"/>
<dbReference type="FunFam" id="1.10.510.10:FF:000024">
    <property type="entry name" value="Probable serine/threonine-protein kinase cot-1"/>
    <property type="match status" value="1"/>
</dbReference>
<dbReference type="InterPro" id="IPR008271">
    <property type="entry name" value="Ser/Thr_kinase_AS"/>
</dbReference>
<comment type="catalytic activity">
    <reaction evidence="10">
        <text>L-seryl-[protein] + ATP = O-phospho-L-seryl-[protein] + ADP + H(+)</text>
        <dbReference type="Rhea" id="RHEA:17989"/>
        <dbReference type="Rhea" id="RHEA-COMP:9863"/>
        <dbReference type="Rhea" id="RHEA-COMP:11604"/>
        <dbReference type="ChEBI" id="CHEBI:15378"/>
        <dbReference type="ChEBI" id="CHEBI:29999"/>
        <dbReference type="ChEBI" id="CHEBI:30616"/>
        <dbReference type="ChEBI" id="CHEBI:83421"/>
        <dbReference type="ChEBI" id="CHEBI:456216"/>
        <dbReference type="EC" id="2.7.11.1"/>
    </reaction>
</comment>
<dbReference type="SUPFAM" id="SSF56112">
    <property type="entry name" value="Protein kinase-like (PK-like)"/>
    <property type="match status" value="1"/>
</dbReference>
<organism evidence="12 13">
    <name type="scientific">Rhododendron simsii</name>
    <name type="common">Sims's rhododendron</name>
    <dbReference type="NCBI Taxonomy" id="118357"/>
    <lineage>
        <taxon>Eukaryota</taxon>
        <taxon>Viridiplantae</taxon>
        <taxon>Streptophyta</taxon>
        <taxon>Embryophyta</taxon>
        <taxon>Tracheophyta</taxon>
        <taxon>Spermatophyta</taxon>
        <taxon>Magnoliopsida</taxon>
        <taxon>eudicotyledons</taxon>
        <taxon>Gunneridae</taxon>
        <taxon>Pentapetalae</taxon>
        <taxon>asterids</taxon>
        <taxon>Ericales</taxon>
        <taxon>Ericaceae</taxon>
        <taxon>Ericoideae</taxon>
        <taxon>Rhodoreae</taxon>
        <taxon>Rhododendron</taxon>
    </lineage>
</organism>
<evidence type="ECO:0000256" key="2">
    <source>
        <dbReference type="ARBA" id="ARBA00012513"/>
    </source>
</evidence>
<comment type="caution">
    <text evidence="12">The sequence shown here is derived from an EMBL/GenBank/DDBJ whole genome shotgun (WGS) entry which is preliminary data.</text>
</comment>
<dbReference type="Proteomes" id="UP000626092">
    <property type="component" value="Unassembled WGS sequence"/>
</dbReference>
<keyword evidence="7" id="KW-0418">Kinase</keyword>
<dbReference type="PANTHER" id="PTHR45637">
    <property type="entry name" value="FLIPPASE KINASE 1-RELATED"/>
    <property type="match status" value="1"/>
</dbReference>
<evidence type="ECO:0000256" key="4">
    <source>
        <dbReference type="ARBA" id="ARBA00022553"/>
    </source>
</evidence>
<sequence length="285" mass="32145">MHEPSKLHYAAAKHILRYLQGTKKFGINFDPAATSTFSGNASLRKGLMPPQSGSMHQIEVVVALEYLHMLGIVYRDLKPENILVRANGHIMLTDFDLCLNCMPPSCIASAVSWFRPKRKRCRNRPGPHGSQLAIVAEPIDARSMSFIGTYEYLAPEIILGKGHGSAVDWWTLRIFIFEFFYGVTPFKGTDHEHTLANIGARALDFPKKPPLAEPAKDLIRRLLIKDPKKRMGSTMGATTIKRHPFFDRVNWALLGGVMPPFFPWPMAYQTSVARDNFPNASIEYY</sequence>
<dbReference type="InterPro" id="IPR000719">
    <property type="entry name" value="Prot_kinase_dom"/>
</dbReference>
<feature type="domain" description="Protein kinase" evidence="11">
    <location>
        <begin position="1"/>
        <end position="246"/>
    </location>
</feature>
<evidence type="ECO:0000256" key="6">
    <source>
        <dbReference type="ARBA" id="ARBA00022741"/>
    </source>
</evidence>
<evidence type="ECO:0000256" key="9">
    <source>
        <dbReference type="ARBA" id="ARBA00047899"/>
    </source>
</evidence>
<dbReference type="Gene3D" id="1.10.510.10">
    <property type="entry name" value="Transferase(Phosphotransferase) domain 1"/>
    <property type="match status" value="2"/>
</dbReference>
<keyword evidence="13" id="KW-1185">Reference proteome</keyword>
<dbReference type="AlphaFoldDB" id="A0A834HD03"/>
<evidence type="ECO:0000256" key="5">
    <source>
        <dbReference type="ARBA" id="ARBA00022679"/>
    </source>
</evidence>
<proteinExistence type="inferred from homology"/>
<dbReference type="GO" id="GO:0004674">
    <property type="term" value="F:protein serine/threonine kinase activity"/>
    <property type="evidence" value="ECO:0007669"/>
    <property type="project" value="UniProtKB-KW"/>
</dbReference>
<dbReference type="GO" id="GO:0007010">
    <property type="term" value="P:cytoskeleton organization"/>
    <property type="evidence" value="ECO:0007669"/>
    <property type="project" value="UniProtKB-ARBA"/>
</dbReference>
<name>A0A834HD03_RHOSS</name>
<evidence type="ECO:0000313" key="12">
    <source>
        <dbReference type="EMBL" id="KAF7148854.1"/>
    </source>
</evidence>
<protein>
    <recommendedName>
        <fullName evidence="2">non-specific serine/threonine protein kinase</fullName>
        <ecNumber evidence="2">2.7.11.1</ecNumber>
    </recommendedName>
</protein>
<dbReference type="EC" id="2.7.11.1" evidence="2"/>
<dbReference type="PROSITE" id="PS50011">
    <property type="entry name" value="PROTEIN_KINASE_DOM"/>
    <property type="match status" value="1"/>
</dbReference>
<evidence type="ECO:0000256" key="1">
    <source>
        <dbReference type="ARBA" id="ARBA00009903"/>
    </source>
</evidence>
<dbReference type="PROSITE" id="PS00108">
    <property type="entry name" value="PROTEIN_KINASE_ST"/>
    <property type="match status" value="1"/>
</dbReference>
<evidence type="ECO:0000256" key="10">
    <source>
        <dbReference type="ARBA" id="ARBA00048679"/>
    </source>
</evidence>
<reference evidence="12" key="1">
    <citation type="submission" date="2019-11" db="EMBL/GenBank/DDBJ databases">
        <authorList>
            <person name="Liu Y."/>
            <person name="Hou J."/>
            <person name="Li T.-Q."/>
            <person name="Guan C.-H."/>
            <person name="Wu X."/>
            <person name="Wu H.-Z."/>
            <person name="Ling F."/>
            <person name="Zhang R."/>
            <person name="Shi X.-G."/>
            <person name="Ren J.-P."/>
            <person name="Chen E.-F."/>
            <person name="Sun J.-M."/>
        </authorList>
    </citation>
    <scope>NUCLEOTIDE SEQUENCE</scope>
    <source>
        <strain evidence="12">Adult_tree_wgs_1</strain>
        <tissue evidence="12">Leaves</tissue>
    </source>
</reference>
<dbReference type="EMBL" id="WJXA01000003">
    <property type="protein sequence ID" value="KAF7148854.1"/>
    <property type="molecule type" value="Genomic_DNA"/>
</dbReference>
<dbReference type="SMART" id="SM00220">
    <property type="entry name" value="S_TKc"/>
    <property type="match status" value="1"/>
</dbReference>
<dbReference type="GO" id="GO:0005524">
    <property type="term" value="F:ATP binding"/>
    <property type="evidence" value="ECO:0007669"/>
    <property type="project" value="UniProtKB-KW"/>
</dbReference>
<keyword evidence="3" id="KW-0723">Serine/threonine-protein kinase</keyword>
<dbReference type="InterPro" id="IPR011009">
    <property type="entry name" value="Kinase-like_dom_sf"/>
</dbReference>
<evidence type="ECO:0000259" key="11">
    <source>
        <dbReference type="PROSITE" id="PS50011"/>
    </source>
</evidence>
<accession>A0A834HD03</accession>
<keyword evidence="8" id="KW-0067">ATP-binding</keyword>